<dbReference type="AlphaFoldDB" id="A0A811UQP7"/>
<name>A0A811UQP7_CERCA</name>
<comment type="caution">
    <text evidence="2">The sequence shown here is derived from an EMBL/GenBank/DDBJ whole genome shotgun (WGS) entry which is preliminary data.</text>
</comment>
<protein>
    <submittedName>
        <fullName evidence="2">(Mediterranean fruit fly) hypothetical protein</fullName>
    </submittedName>
</protein>
<accession>A0A811UQP7</accession>
<organism evidence="2 3">
    <name type="scientific">Ceratitis capitata</name>
    <name type="common">Mediterranean fruit fly</name>
    <name type="synonym">Tephritis capitata</name>
    <dbReference type="NCBI Taxonomy" id="7213"/>
    <lineage>
        <taxon>Eukaryota</taxon>
        <taxon>Metazoa</taxon>
        <taxon>Ecdysozoa</taxon>
        <taxon>Arthropoda</taxon>
        <taxon>Hexapoda</taxon>
        <taxon>Insecta</taxon>
        <taxon>Pterygota</taxon>
        <taxon>Neoptera</taxon>
        <taxon>Endopterygota</taxon>
        <taxon>Diptera</taxon>
        <taxon>Brachycera</taxon>
        <taxon>Muscomorpha</taxon>
        <taxon>Tephritoidea</taxon>
        <taxon>Tephritidae</taxon>
        <taxon>Ceratitis</taxon>
        <taxon>Ceratitis</taxon>
    </lineage>
</organism>
<feature type="compositionally biased region" description="Low complexity" evidence="1">
    <location>
        <begin position="70"/>
        <end position="81"/>
    </location>
</feature>
<feature type="compositionally biased region" description="Polar residues" evidence="1">
    <location>
        <begin position="82"/>
        <end position="102"/>
    </location>
</feature>
<evidence type="ECO:0000313" key="2">
    <source>
        <dbReference type="EMBL" id="CAD7001054.1"/>
    </source>
</evidence>
<feature type="region of interest" description="Disordered" evidence="1">
    <location>
        <begin position="51"/>
        <end position="115"/>
    </location>
</feature>
<evidence type="ECO:0000313" key="3">
    <source>
        <dbReference type="Proteomes" id="UP000606786"/>
    </source>
</evidence>
<gene>
    <name evidence="2" type="ORF">CCAP1982_LOCUS9526</name>
</gene>
<sequence length="159" mass="17197">MYLPLTITPIIPALKDLSLSDIFSTNTDQFPPPPFNVSFWVFEPVCGIFDMGGDDDDDSDSDSDLDDDTSSNSFQSSSGSSPIANASNLNSPTIDPKSNNCNSKHEEENTRMTTVSINTVPTAIYEEVVGDDSSSSLSSPTELDFPMIKLKTADPREST</sequence>
<proteinExistence type="predicted"/>
<dbReference type="Proteomes" id="UP000606786">
    <property type="component" value="Unassembled WGS sequence"/>
</dbReference>
<keyword evidence="3" id="KW-1185">Reference proteome</keyword>
<dbReference type="OrthoDB" id="1095242at2759"/>
<evidence type="ECO:0000256" key="1">
    <source>
        <dbReference type="SAM" id="MobiDB-lite"/>
    </source>
</evidence>
<feature type="compositionally biased region" description="Acidic residues" evidence="1">
    <location>
        <begin position="52"/>
        <end position="69"/>
    </location>
</feature>
<dbReference type="EMBL" id="CAJHJT010000023">
    <property type="protein sequence ID" value="CAD7001054.1"/>
    <property type="molecule type" value="Genomic_DNA"/>
</dbReference>
<reference evidence="2" key="1">
    <citation type="submission" date="2020-11" db="EMBL/GenBank/DDBJ databases">
        <authorList>
            <person name="Whitehead M."/>
        </authorList>
    </citation>
    <scope>NUCLEOTIDE SEQUENCE</scope>
    <source>
        <strain evidence="2">EGII</strain>
    </source>
</reference>